<dbReference type="Pfam" id="PF00654">
    <property type="entry name" value="Voltage_CLC"/>
    <property type="match status" value="1"/>
</dbReference>
<dbReference type="CDD" id="cd02205">
    <property type="entry name" value="CBS_pair_SF"/>
    <property type="match status" value="1"/>
</dbReference>
<sequence>MPRRFRPSLLLKASRRLLRNDQLVLAFMALFAGLTVGCAVVGFRELIGLLQWLTWGTASERLYDAAALLPWWQILLIPSLGGLAVGALAHWLLPGGRPQGVANVMEAAALHGGHMPLKPGLAAALTSALSIGVGASVGREGPAVHLGGSIASWIAARLRLGRNLSRSLLGCGVAAAVAASFNAPIAGALFAHEVVVGHYALSAFAPVVIASVTATMVSRGWFGNYPAFSIPAMHLGTWAEFPAFAGLGIACALTAVVFMHLVRLSESQMSRLPGPAFLRPAVGGFAVGVIALAFPQVLGVGYDITDDSLKALIGPGLLAALLLAKLAATAISLGSGLAGGVFGPALVLGAMLGGLFGFAIGDLSPTLASVPGIYALVGMGALASAVLGAPISTTLIVFELTGDYQVTVAVMLASVVANVLLSQITGRGSFFHWQLSRRGIDLEAGAESRILKNLKVADVVKRDAVTVPRQARLGHVRQLLQARPEGEVFVLCDGGILIGSITLADLAETAFDSDLDDLLNAQDVARLHPPVLSLEDDIGTAIDTMQRLHEAHMAVVSHDDTEIFAGWIHLSDALNAYNSALVTTRAEETGRKTSQPR</sequence>
<evidence type="ECO:0000256" key="3">
    <source>
        <dbReference type="ARBA" id="ARBA00022692"/>
    </source>
</evidence>
<feature type="transmembrane region" description="Helical" evidence="10">
    <location>
        <begin position="404"/>
        <end position="421"/>
    </location>
</feature>
<evidence type="ECO:0000256" key="5">
    <source>
        <dbReference type="ARBA" id="ARBA00023065"/>
    </source>
</evidence>
<keyword evidence="7" id="KW-0869">Chloride channel</keyword>
<evidence type="ECO:0000313" key="12">
    <source>
        <dbReference type="EMBL" id="MBR9971738.1"/>
    </source>
</evidence>
<dbReference type="Proteomes" id="UP000680714">
    <property type="component" value="Unassembled WGS sequence"/>
</dbReference>
<keyword evidence="5" id="KW-0406">Ion transport</keyword>
<dbReference type="PANTHER" id="PTHR43427:SF6">
    <property type="entry name" value="CHLORIDE CHANNEL PROTEIN CLC-E"/>
    <property type="match status" value="1"/>
</dbReference>
<keyword evidence="4 10" id="KW-1133">Transmembrane helix</keyword>
<reference evidence="12 13" key="1">
    <citation type="submission" date="2021-04" db="EMBL/GenBank/DDBJ databases">
        <title>Magnetospirillum sulfuroxidans sp. nov., a facultative chemolithoautotrophic sulfur-oxidizing alphaproteobacterium isolated from freshwater sediment and proposals for Paramagetospirillum gen. nov., and Magnetospirillaceae fam. nov.</title>
        <authorList>
            <person name="Koziaeva V."/>
            <person name="Geelhoed J.S."/>
            <person name="Sorokin D.Y."/>
            <person name="Grouzdev D.S."/>
        </authorList>
    </citation>
    <scope>NUCLEOTIDE SEQUENCE [LARGE SCALE GENOMIC DNA]</scope>
    <source>
        <strain evidence="12 13">J10</strain>
    </source>
</reference>
<dbReference type="InterPro" id="IPR050368">
    <property type="entry name" value="ClC-type_chloride_channel"/>
</dbReference>
<dbReference type="Gene3D" id="1.10.3080.10">
    <property type="entry name" value="Clc chloride channel"/>
    <property type="match status" value="1"/>
</dbReference>
<dbReference type="PANTHER" id="PTHR43427">
    <property type="entry name" value="CHLORIDE CHANNEL PROTEIN CLC-E"/>
    <property type="match status" value="1"/>
</dbReference>
<feature type="transmembrane region" description="Helical" evidence="10">
    <location>
        <begin position="167"/>
        <end position="190"/>
    </location>
</feature>
<feature type="domain" description="CBS" evidence="11">
    <location>
        <begin position="523"/>
        <end position="577"/>
    </location>
</feature>
<feature type="domain" description="CBS" evidence="11">
    <location>
        <begin position="456"/>
        <end position="508"/>
    </location>
</feature>
<evidence type="ECO:0000259" key="11">
    <source>
        <dbReference type="Pfam" id="PF00571"/>
    </source>
</evidence>
<keyword evidence="9" id="KW-0407">Ion channel</keyword>
<dbReference type="Pfam" id="PF00571">
    <property type="entry name" value="CBS"/>
    <property type="match status" value="2"/>
</dbReference>
<dbReference type="CDD" id="cd00400">
    <property type="entry name" value="Voltage_gated_ClC"/>
    <property type="match status" value="1"/>
</dbReference>
<evidence type="ECO:0000256" key="8">
    <source>
        <dbReference type="ARBA" id="ARBA00023214"/>
    </source>
</evidence>
<feature type="transmembrane region" description="Helical" evidence="10">
    <location>
        <begin position="196"/>
        <end position="217"/>
    </location>
</feature>
<comment type="subcellular location">
    <subcellularLocation>
        <location evidence="1">Membrane</location>
        <topology evidence="1">Multi-pass membrane protein</topology>
    </subcellularLocation>
</comment>
<dbReference type="InterPro" id="IPR014743">
    <property type="entry name" value="Cl-channel_core"/>
</dbReference>
<keyword evidence="8" id="KW-0868">Chloride</keyword>
<dbReference type="InterPro" id="IPR046342">
    <property type="entry name" value="CBS_dom_sf"/>
</dbReference>
<keyword evidence="2" id="KW-0813">Transport</keyword>
<dbReference type="PRINTS" id="PR00762">
    <property type="entry name" value="CLCHANNEL"/>
</dbReference>
<dbReference type="EMBL" id="JAGTUF010000006">
    <property type="protein sequence ID" value="MBR9971738.1"/>
    <property type="molecule type" value="Genomic_DNA"/>
</dbReference>
<dbReference type="RefSeq" id="WP_211547805.1">
    <property type="nucleotide sequence ID" value="NZ_JAGTUF010000006.1"/>
</dbReference>
<feature type="transmembrane region" description="Helical" evidence="10">
    <location>
        <begin position="341"/>
        <end position="361"/>
    </location>
</feature>
<keyword evidence="13" id="KW-1185">Reference proteome</keyword>
<evidence type="ECO:0000313" key="13">
    <source>
        <dbReference type="Proteomes" id="UP000680714"/>
    </source>
</evidence>
<feature type="transmembrane region" description="Helical" evidence="10">
    <location>
        <begin position="373"/>
        <end position="398"/>
    </location>
</feature>
<keyword evidence="3 10" id="KW-0812">Transmembrane</keyword>
<dbReference type="InterPro" id="IPR001807">
    <property type="entry name" value="ClC"/>
</dbReference>
<evidence type="ECO:0000256" key="4">
    <source>
        <dbReference type="ARBA" id="ARBA00022989"/>
    </source>
</evidence>
<dbReference type="SUPFAM" id="SSF81340">
    <property type="entry name" value="Clc chloride channel"/>
    <property type="match status" value="1"/>
</dbReference>
<evidence type="ECO:0000256" key="6">
    <source>
        <dbReference type="ARBA" id="ARBA00023136"/>
    </source>
</evidence>
<dbReference type="Gene3D" id="3.10.580.10">
    <property type="entry name" value="CBS-domain"/>
    <property type="match status" value="1"/>
</dbReference>
<evidence type="ECO:0000256" key="1">
    <source>
        <dbReference type="ARBA" id="ARBA00004141"/>
    </source>
</evidence>
<keyword evidence="6 10" id="KW-0472">Membrane</keyword>
<evidence type="ECO:0000256" key="2">
    <source>
        <dbReference type="ARBA" id="ARBA00022448"/>
    </source>
</evidence>
<evidence type="ECO:0000256" key="9">
    <source>
        <dbReference type="ARBA" id="ARBA00023303"/>
    </source>
</evidence>
<name>A0ABS5IDD3_9PROT</name>
<evidence type="ECO:0000256" key="7">
    <source>
        <dbReference type="ARBA" id="ARBA00023173"/>
    </source>
</evidence>
<dbReference type="InterPro" id="IPR000644">
    <property type="entry name" value="CBS_dom"/>
</dbReference>
<feature type="transmembrane region" description="Helical" evidence="10">
    <location>
        <begin position="312"/>
        <end position="335"/>
    </location>
</feature>
<protein>
    <submittedName>
        <fullName evidence="12">Chloride channel protein</fullName>
    </submittedName>
</protein>
<gene>
    <name evidence="12" type="ORF">KEC16_08420</name>
</gene>
<feature type="transmembrane region" description="Helical" evidence="10">
    <location>
        <begin position="71"/>
        <end position="93"/>
    </location>
</feature>
<dbReference type="SUPFAM" id="SSF54631">
    <property type="entry name" value="CBS-domain pair"/>
    <property type="match status" value="1"/>
</dbReference>
<organism evidence="12 13">
    <name type="scientific">Magnetospirillum sulfuroxidans</name>
    <dbReference type="NCBI Taxonomy" id="611300"/>
    <lineage>
        <taxon>Bacteria</taxon>
        <taxon>Pseudomonadati</taxon>
        <taxon>Pseudomonadota</taxon>
        <taxon>Alphaproteobacteria</taxon>
        <taxon>Rhodospirillales</taxon>
        <taxon>Rhodospirillaceae</taxon>
        <taxon>Magnetospirillum</taxon>
    </lineage>
</organism>
<feature type="transmembrane region" description="Helical" evidence="10">
    <location>
        <begin position="281"/>
        <end position="300"/>
    </location>
</feature>
<feature type="transmembrane region" description="Helical" evidence="10">
    <location>
        <begin position="238"/>
        <end position="261"/>
    </location>
</feature>
<proteinExistence type="predicted"/>
<evidence type="ECO:0000256" key="10">
    <source>
        <dbReference type="SAM" id="Phobius"/>
    </source>
</evidence>
<comment type="caution">
    <text evidence="12">The sequence shown here is derived from an EMBL/GenBank/DDBJ whole genome shotgun (WGS) entry which is preliminary data.</text>
</comment>
<accession>A0ABS5IDD3</accession>